<dbReference type="PROSITE" id="PS50880">
    <property type="entry name" value="TOPRIM"/>
    <property type="match status" value="1"/>
</dbReference>
<evidence type="ECO:0000256" key="4">
    <source>
        <dbReference type="ARBA" id="ARBA00023125"/>
    </source>
</evidence>
<dbReference type="FunFam" id="1.10.290.10:FF:000001">
    <property type="entry name" value="DNA topoisomerase"/>
    <property type="match status" value="1"/>
</dbReference>
<dbReference type="InterPro" id="IPR023406">
    <property type="entry name" value="Topo_IA_AS"/>
</dbReference>
<comment type="function">
    <text evidence="6">Introduces a single-strand break via transesterification at a target site in duplex DNA. Releases the supercoiling and torsional tension of DNA introduced during the DNA replication and transcription by transiently cleaving and rejoining one strand of the DNA duplex. The scissile phosphodiester is attacked by the catalytic tyrosine of the enzyme, resulting in the formation of a DNA-(5'-phosphotyrosyl)-enzyme intermediate and the expulsion of a 3'-OH DNA strand.</text>
</comment>
<dbReference type="PROSITE" id="PS00396">
    <property type="entry name" value="TOPO_IA_1"/>
    <property type="match status" value="1"/>
</dbReference>
<evidence type="ECO:0000259" key="7">
    <source>
        <dbReference type="PROSITE" id="PS50880"/>
    </source>
</evidence>
<evidence type="ECO:0000256" key="5">
    <source>
        <dbReference type="ARBA" id="ARBA00023235"/>
    </source>
</evidence>
<evidence type="ECO:0000313" key="10">
    <source>
        <dbReference type="Proteomes" id="UP000307173"/>
    </source>
</evidence>
<dbReference type="CDD" id="cd00186">
    <property type="entry name" value="TOP1Ac"/>
    <property type="match status" value="1"/>
</dbReference>
<dbReference type="Pfam" id="PF01751">
    <property type="entry name" value="Toprim"/>
    <property type="match status" value="1"/>
</dbReference>
<comment type="catalytic activity">
    <reaction evidence="1 6">
        <text>ATP-independent breakage of single-stranded DNA, followed by passage and rejoining.</text>
        <dbReference type="EC" id="5.6.2.1"/>
    </reaction>
</comment>
<dbReference type="GO" id="GO:0005634">
    <property type="term" value="C:nucleus"/>
    <property type="evidence" value="ECO:0007669"/>
    <property type="project" value="TreeGrafter"/>
</dbReference>
<gene>
    <name evidence="9" type="ORF">CANINC_002132</name>
</gene>
<dbReference type="InterPro" id="IPR006171">
    <property type="entry name" value="TOPRIM_dom"/>
</dbReference>
<feature type="domain" description="Toprim" evidence="7">
    <location>
        <begin position="2"/>
        <end position="152"/>
    </location>
</feature>
<dbReference type="GO" id="GO:0006281">
    <property type="term" value="P:DNA repair"/>
    <property type="evidence" value="ECO:0007669"/>
    <property type="project" value="TreeGrafter"/>
</dbReference>
<dbReference type="SMART" id="SM00493">
    <property type="entry name" value="TOPRIM"/>
    <property type="match status" value="1"/>
</dbReference>
<dbReference type="CDD" id="cd03362">
    <property type="entry name" value="TOPRIM_TopoIA_TopoIII"/>
    <property type="match status" value="1"/>
</dbReference>
<comment type="similarity">
    <text evidence="2 6">Belongs to the type IA topoisomerase family.</text>
</comment>
<evidence type="ECO:0000256" key="6">
    <source>
        <dbReference type="RuleBase" id="RU362092"/>
    </source>
</evidence>
<keyword evidence="3 6" id="KW-0799">Topoisomerase</keyword>
<dbReference type="InterPro" id="IPR013826">
    <property type="entry name" value="Topo_IA_cen_sub3"/>
</dbReference>
<dbReference type="PRINTS" id="PR00417">
    <property type="entry name" value="PRTPISMRASEI"/>
</dbReference>
<dbReference type="Pfam" id="PF01131">
    <property type="entry name" value="Topoisom_bac"/>
    <property type="match status" value="1"/>
</dbReference>
<dbReference type="SMART" id="SM00437">
    <property type="entry name" value="TOP1Ac"/>
    <property type="match status" value="1"/>
</dbReference>
<dbReference type="Gene3D" id="1.10.460.10">
    <property type="entry name" value="Topoisomerase I, domain 2"/>
    <property type="match status" value="1"/>
</dbReference>
<accession>A0A4T0X3M4</accession>
<dbReference type="SMART" id="SM00436">
    <property type="entry name" value="TOP1Bc"/>
    <property type="match status" value="1"/>
</dbReference>
<dbReference type="GO" id="GO:0003677">
    <property type="term" value="F:DNA binding"/>
    <property type="evidence" value="ECO:0007669"/>
    <property type="project" value="UniProtKB-KW"/>
</dbReference>
<evidence type="ECO:0000256" key="3">
    <source>
        <dbReference type="ARBA" id="ARBA00023029"/>
    </source>
</evidence>
<dbReference type="Gene3D" id="1.10.290.10">
    <property type="entry name" value="Topoisomerase I, domain 4"/>
    <property type="match status" value="1"/>
</dbReference>
<evidence type="ECO:0000256" key="2">
    <source>
        <dbReference type="ARBA" id="ARBA00009446"/>
    </source>
</evidence>
<dbReference type="GO" id="GO:0031422">
    <property type="term" value="C:RecQ family helicase-topoisomerase III complex"/>
    <property type="evidence" value="ECO:0007669"/>
    <property type="project" value="TreeGrafter"/>
</dbReference>
<dbReference type="STRING" id="52247.A0A4T0X3M4"/>
<evidence type="ECO:0000313" key="9">
    <source>
        <dbReference type="EMBL" id="TID29175.1"/>
    </source>
</evidence>
<dbReference type="GO" id="GO:0035825">
    <property type="term" value="P:homologous recombination"/>
    <property type="evidence" value="ECO:0007669"/>
    <property type="project" value="UniProtKB-ARBA"/>
</dbReference>
<evidence type="ECO:0000259" key="8">
    <source>
        <dbReference type="PROSITE" id="PS52039"/>
    </source>
</evidence>
<dbReference type="InterPro" id="IPR013824">
    <property type="entry name" value="Topo_IA_cen_sub1"/>
</dbReference>
<dbReference type="GO" id="GO:0006265">
    <property type="term" value="P:DNA topological change"/>
    <property type="evidence" value="ECO:0007669"/>
    <property type="project" value="InterPro"/>
</dbReference>
<dbReference type="AlphaFoldDB" id="A0A4T0X3M4"/>
<dbReference type="EC" id="5.6.2.1" evidence="6"/>
<reference evidence="9 10" key="1">
    <citation type="journal article" date="2019" name="Front. Genet.">
        <title>Whole-Genome Sequencing of the Opportunistic Yeast Pathogen Candida inconspicua Uncovers Its Hybrid Origin.</title>
        <authorList>
            <person name="Mixao V."/>
            <person name="Hansen A.P."/>
            <person name="Saus E."/>
            <person name="Boekhout T."/>
            <person name="Lass-Florl C."/>
            <person name="Gabaldon T."/>
        </authorList>
    </citation>
    <scope>NUCLEOTIDE SEQUENCE [LARGE SCALE GENOMIC DNA]</scope>
    <source>
        <strain evidence="9 10">CBS 180</strain>
    </source>
</reference>
<dbReference type="InterPro" id="IPR013825">
    <property type="entry name" value="Topo_IA_cen_sub2"/>
</dbReference>
<dbReference type="SUPFAM" id="SSF56712">
    <property type="entry name" value="Prokaryotic type I DNA topoisomerase"/>
    <property type="match status" value="1"/>
</dbReference>
<dbReference type="InterPro" id="IPR013497">
    <property type="entry name" value="Topo_IA_cen"/>
</dbReference>
<dbReference type="PROSITE" id="PS52039">
    <property type="entry name" value="TOPO_IA_2"/>
    <property type="match status" value="1"/>
</dbReference>
<protein>
    <recommendedName>
        <fullName evidence="6">DNA topoisomerase</fullName>
        <ecNumber evidence="6">5.6.2.1</ecNumber>
    </recommendedName>
</protein>
<dbReference type="InterPro" id="IPR023405">
    <property type="entry name" value="Topo_IA_core_domain"/>
</dbReference>
<feature type="domain" description="Topo IA-type catalytic" evidence="8">
    <location>
        <begin position="167"/>
        <end position="614"/>
    </location>
</feature>
<dbReference type="Gene3D" id="2.70.20.10">
    <property type="entry name" value="Topoisomerase I, domain 3"/>
    <property type="match status" value="1"/>
</dbReference>
<dbReference type="InterPro" id="IPR034144">
    <property type="entry name" value="TOPRIM_TopoIII"/>
</dbReference>
<keyword evidence="4 6" id="KW-0238">DNA-binding</keyword>
<sequence length="638" mass="72792">MKILCVAEKNSIAKSVAQTLSKGNFQTNNSKNKYIKNYTFQYNFREWGNCDVVMTSVAGHLLEKRFANGYEWGRVPHDALLTCPVIDCISDAHKTTAENIAFQARDSDVLIIWTDCDREGEYIGWEIMVQAQKGKPLFDLDSTYRAKFSHLEASHIHRAANNPGKLDKNAIGAVDARIEFDLRTGYCFTRLLTDSFRPVLPSDQNNPTNSKKSNNNKTISYGNCQFPTLGFVVDRFKRRKFFVPETFWYLDLSIKKGRKKYPFTWSRGHLFDRLFTVCLYQSCISNKGDKVVVKSCETKPSSRYAPLPLTTVELQKDCSRYFKFNAKETLNIAEKLYTRGLISYPRTETDSFPRSLDLKKLIEEQMQSPDWGEYAKDLVYATPSKFRVPRRGKNDDEAHPPIHPVKCATDLTGKEKTIYEYVVRRFLACCSHDAKGQNSTVLLQWHSEMFSASGSTVIEKNFLDIYKYSKWVGSTKELPNVSVGEELQIAEALVKSGETAPPGHLTETELIALMDQNGIGTDATIAEHIDKIIERQYVTRTKLTSGRSSTEVLLPTILGYGLVDGFSKIELEDLSLTKPFLRKDIEDDLKLICSGQKDKNEMLQQNIRLFKDAYWITDERKSVLIKAYKDALHYSQST</sequence>
<dbReference type="InterPro" id="IPR003602">
    <property type="entry name" value="Topo_IA_DNA-bd_dom"/>
</dbReference>
<dbReference type="Gene3D" id="3.40.50.140">
    <property type="match status" value="1"/>
</dbReference>
<organism evidence="9 10">
    <name type="scientific">Pichia inconspicua</name>
    <dbReference type="NCBI Taxonomy" id="52247"/>
    <lineage>
        <taxon>Eukaryota</taxon>
        <taxon>Fungi</taxon>
        <taxon>Dikarya</taxon>
        <taxon>Ascomycota</taxon>
        <taxon>Saccharomycotina</taxon>
        <taxon>Pichiomycetes</taxon>
        <taxon>Pichiales</taxon>
        <taxon>Pichiaceae</taxon>
        <taxon>Pichia</taxon>
    </lineage>
</organism>
<comment type="caution">
    <text evidence="9">The sequence shown here is derived from an EMBL/GenBank/DDBJ whole genome shotgun (WGS) entry which is preliminary data.</text>
</comment>
<dbReference type="EMBL" id="SELW01000331">
    <property type="protein sequence ID" value="TID29175.1"/>
    <property type="molecule type" value="Genomic_DNA"/>
</dbReference>
<dbReference type="InterPro" id="IPR003601">
    <property type="entry name" value="Topo_IA_2"/>
</dbReference>
<dbReference type="Proteomes" id="UP000307173">
    <property type="component" value="Unassembled WGS sequence"/>
</dbReference>
<name>A0A4T0X3M4_9ASCO</name>
<dbReference type="GO" id="GO:0003917">
    <property type="term" value="F:DNA topoisomerase type I (single strand cut, ATP-independent) activity"/>
    <property type="evidence" value="ECO:0007669"/>
    <property type="project" value="UniProtKB-EC"/>
</dbReference>
<dbReference type="OrthoDB" id="430051at2759"/>
<dbReference type="PANTHER" id="PTHR11390">
    <property type="entry name" value="PROKARYOTIC DNA TOPOISOMERASE"/>
    <property type="match status" value="1"/>
</dbReference>
<evidence type="ECO:0000256" key="1">
    <source>
        <dbReference type="ARBA" id="ARBA00000213"/>
    </source>
</evidence>
<dbReference type="FunFam" id="3.40.50.140:FF:000003">
    <property type="entry name" value="DNA topoisomerase"/>
    <property type="match status" value="1"/>
</dbReference>
<dbReference type="PANTHER" id="PTHR11390:SF21">
    <property type="entry name" value="DNA TOPOISOMERASE 3-ALPHA"/>
    <property type="match status" value="1"/>
</dbReference>
<keyword evidence="5 6" id="KW-0413">Isomerase</keyword>
<keyword evidence="10" id="KW-1185">Reference proteome</keyword>
<proteinExistence type="inferred from homology"/>
<dbReference type="InterPro" id="IPR000380">
    <property type="entry name" value="Topo_IA"/>
</dbReference>